<dbReference type="InterPro" id="IPR050490">
    <property type="entry name" value="Bact_solute-bd_prot1"/>
</dbReference>
<dbReference type="Gene3D" id="3.40.190.10">
    <property type="entry name" value="Periplasmic binding protein-like II"/>
    <property type="match status" value="2"/>
</dbReference>
<keyword evidence="1" id="KW-0732">Signal</keyword>
<name>A0A2W2B4H3_9ACTN</name>
<sequence>MRMRHSVVAALAASTLVLAACGGGDDDGDGGGSGDASGPGMINFYTDKGAWEPQFLEVSDVSETSLGLGLDFTGYSDAEQYSAFIRQSFRTDEKPDLFTWHTGSELEDLVAEDLLAPTTDIWQDAIDNGDVPEALREHFTIDDEQYCVPMNAAYWVMYYNKALFDQYGLTEPTSWAELMTVADTLRANGVAPFYETNILFSFVWFQTLLAGTDPDLYTALSTGEASYTDPGVVEVMEQWRGMLEDGYFGDPGDQTAPQDQLKNGTVAMINFGTFLSGQLNSVDMVSGTDYDFFVIPNVNPDLPQTSLIFETGPMCTAKDAENETSALQYAEWWMTEEAQTAWANARGDVSFNPKALVQDETLAELNEQSTSDGVRLLERYFEATPTPVLTAALDGFGAFVTSPGDPMPILETIQAEADAYWAEQG</sequence>
<dbReference type="Pfam" id="PF13416">
    <property type="entry name" value="SBP_bac_8"/>
    <property type="match status" value="1"/>
</dbReference>
<feature type="signal peptide" evidence="1">
    <location>
        <begin position="1"/>
        <end position="19"/>
    </location>
</feature>
<dbReference type="Proteomes" id="UP000248764">
    <property type="component" value="Unassembled WGS sequence"/>
</dbReference>
<dbReference type="PROSITE" id="PS51257">
    <property type="entry name" value="PROKAR_LIPOPROTEIN"/>
    <property type="match status" value="1"/>
</dbReference>
<dbReference type="PANTHER" id="PTHR43649:SF12">
    <property type="entry name" value="DIACETYLCHITOBIOSE BINDING PROTEIN DASA"/>
    <property type="match status" value="1"/>
</dbReference>
<comment type="caution">
    <text evidence="2">The sequence shown here is derived from an EMBL/GenBank/DDBJ whole genome shotgun (WGS) entry which is preliminary data.</text>
</comment>
<dbReference type="InterPro" id="IPR006059">
    <property type="entry name" value="SBP"/>
</dbReference>
<reference evidence="2 3" key="1">
    <citation type="submission" date="2018-01" db="EMBL/GenBank/DDBJ databases">
        <title>Draft genome sequence of Jiangella sp. GTF31.</title>
        <authorList>
            <person name="Sahin N."/>
            <person name="Ay H."/>
            <person name="Saygin H."/>
        </authorList>
    </citation>
    <scope>NUCLEOTIDE SEQUENCE [LARGE SCALE GENOMIC DNA]</scope>
    <source>
        <strain evidence="2 3">GTF31</strain>
    </source>
</reference>
<gene>
    <name evidence="2" type="ORF">C1I92_29050</name>
</gene>
<evidence type="ECO:0000313" key="2">
    <source>
        <dbReference type="EMBL" id="PZF79860.1"/>
    </source>
</evidence>
<feature type="chain" id="PRO_5016153878" evidence="1">
    <location>
        <begin position="20"/>
        <end position="425"/>
    </location>
</feature>
<dbReference type="RefSeq" id="WP_111258126.1">
    <property type="nucleotide sequence ID" value="NZ_POTW01000113.1"/>
</dbReference>
<evidence type="ECO:0000313" key="3">
    <source>
        <dbReference type="Proteomes" id="UP000248764"/>
    </source>
</evidence>
<dbReference type="SUPFAM" id="SSF53850">
    <property type="entry name" value="Periplasmic binding protein-like II"/>
    <property type="match status" value="1"/>
</dbReference>
<keyword evidence="3" id="KW-1185">Reference proteome</keyword>
<proteinExistence type="predicted"/>
<dbReference type="AlphaFoldDB" id="A0A2W2B4H3"/>
<dbReference type="EMBL" id="POTW01000113">
    <property type="protein sequence ID" value="PZF79860.1"/>
    <property type="molecule type" value="Genomic_DNA"/>
</dbReference>
<organism evidence="2 3">
    <name type="scientific">Jiangella anatolica</name>
    <dbReference type="NCBI Taxonomy" id="2670374"/>
    <lineage>
        <taxon>Bacteria</taxon>
        <taxon>Bacillati</taxon>
        <taxon>Actinomycetota</taxon>
        <taxon>Actinomycetes</taxon>
        <taxon>Jiangellales</taxon>
        <taxon>Jiangellaceae</taxon>
        <taxon>Jiangella</taxon>
    </lineage>
</organism>
<dbReference type="PANTHER" id="PTHR43649">
    <property type="entry name" value="ARABINOSE-BINDING PROTEIN-RELATED"/>
    <property type="match status" value="1"/>
</dbReference>
<evidence type="ECO:0000256" key="1">
    <source>
        <dbReference type="SAM" id="SignalP"/>
    </source>
</evidence>
<accession>A0A2W2B4H3</accession>
<protein>
    <submittedName>
        <fullName evidence="2">ABC transporter substrate-binding protein</fullName>
    </submittedName>
</protein>